<dbReference type="Proteomes" id="UP000092154">
    <property type="component" value="Unassembled WGS sequence"/>
</dbReference>
<dbReference type="EMBL" id="KV449105">
    <property type="protein sequence ID" value="OAX32141.1"/>
    <property type="molecule type" value="Genomic_DNA"/>
</dbReference>
<dbReference type="InParanoid" id="A0A1B7MHQ6"/>
<evidence type="ECO:0000313" key="2">
    <source>
        <dbReference type="Proteomes" id="UP000092154"/>
    </source>
</evidence>
<sequence>MANHEVVSRNYSAPLLWSNGRFVNFMSAQDLMVVCMPEPLTLKLRRSLSFLAIVHSLVAILPQVQRYNQCIPRLYPTISNNPLWSRARLEHSKHGLRLLHWHSRLPSHLWYIPTHAHPSPSC</sequence>
<name>A0A1B7MHQ6_9AGAM</name>
<proteinExistence type="predicted"/>
<accession>A0A1B7MHQ6</accession>
<evidence type="ECO:0000313" key="1">
    <source>
        <dbReference type="EMBL" id="OAX32141.1"/>
    </source>
</evidence>
<protein>
    <submittedName>
        <fullName evidence="1">Uncharacterized protein</fullName>
    </submittedName>
</protein>
<gene>
    <name evidence="1" type="ORF">K503DRAFT_776952</name>
</gene>
<keyword evidence="2" id="KW-1185">Reference proteome</keyword>
<dbReference type="AlphaFoldDB" id="A0A1B7MHQ6"/>
<organism evidence="1 2">
    <name type="scientific">Rhizopogon vinicolor AM-OR11-026</name>
    <dbReference type="NCBI Taxonomy" id="1314800"/>
    <lineage>
        <taxon>Eukaryota</taxon>
        <taxon>Fungi</taxon>
        <taxon>Dikarya</taxon>
        <taxon>Basidiomycota</taxon>
        <taxon>Agaricomycotina</taxon>
        <taxon>Agaricomycetes</taxon>
        <taxon>Agaricomycetidae</taxon>
        <taxon>Boletales</taxon>
        <taxon>Suillineae</taxon>
        <taxon>Rhizopogonaceae</taxon>
        <taxon>Rhizopogon</taxon>
    </lineage>
</organism>
<reference evidence="1 2" key="1">
    <citation type="submission" date="2016-06" db="EMBL/GenBank/DDBJ databases">
        <title>Comparative genomics of the ectomycorrhizal sister species Rhizopogon vinicolor and Rhizopogon vesiculosus (Basidiomycota: Boletales) reveals a divergence of the mating type B locus.</title>
        <authorList>
            <consortium name="DOE Joint Genome Institute"/>
            <person name="Mujic A.B."/>
            <person name="Kuo A."/>
            <person name="Tritt A."/>
            <person name="Lipzen A."/>
            <person name="Chen C."/>
            <person name="Johnson J."/>
            <person name="Sharma A."/>
            <person name="Barry K."/>
            <person name="Grigoriev I.V."/>
            <person name="Spatafora J.W."/>
        </authorList>
    </citation>
    <scope>NUCLEOTIDE SEQUENCE [LARGE SCALE GENOMIC DNA]</scope>
    <source>
        <strain evidence="1 2">AM-OR11-026</strain>
    </source>
</reference>